<evidence type="ECO:0000256" key="7">
    <source>
        <dbReference type="ARBA" id="ARBA00047761"/>
    </source>
</evidence>
<dbReference type="PROSITE" id="PS50172">
    <property type="entry name" value="BRCT"/>
    <property type="match status" value="1"/>
</dbReference>
<comment type="subcellular location">
    <subcellularLocation>
        <location evidence="1 9">Nucleus</location>
    </subcellularLocation>
</comment>
<dbReference type="InterPro" id="IPR001357">
    <property type="entry name" value="BRCT_dom"/>
</dbReference>
<name>A0A8J5JYZ2_HOMAM</name>
<keyword evidence="14" id="KW-1185">Reference proteome</keyword>
<dbReference type="PANTHER" id="PTHR23081:SF36">
    <property type="entry name" value="RNA POLYMERASE II SUBUNIT A C-TERMINAL DOMAIN PHOSPHATASE"/>
    <property type="match status" value="1"/>
</dbReference>
<evidence type="ECO:0000256" key="8">
    <source>
        <dbReference type="ARBA" id="ARBA00048336"/>
    </source>
</evidence>
<comment type="caution">
    <text evidence="13">The sequence shown here is derived from an EMBL/GenBank/DDBJ whole genome shotgun (WGS) entry which is preliminary data.</text>
</comment>
<dbReference type="FunFam" id="3.40.50.10190:FF:000007">
    <property type="entry name" value="RNA polymerase II subunit A C-terminal domain phosphatase"/>
    <property type="match status" value="1"/>
</dbReference>
<keyword evidence="4" id="KW-0904">Protein phosphatase</keyword>
<dbReference type="PROSITE" id="PS50969">
    <property type="entry name" value="FCP1"/>
    <property type="match status" value="1"/>
</dbReference>
<evidence type="ECO:0000259" key="12">
    <source>
        <dbReference type="PROSITE" id="PS50969"/>
    </source>
</evidence>
<evidence type="ECO:0000313" key="14">
    <source>
        <dbReference type="Proteomes" id="UP000747542"/>
    </source>
</evidence>
<dbReference type="GO" id="GO:0005634">
    <property type="term" value="C:nucleus"/>
    <property type="evidence" value="ECO:0007669"/>
    <property type="project" value="UniProtKB-SubCell"/>
</dbReference>
<feature type="compositionally biased region" description="Acidic residues" evidence="10">
    <location>
        <begin position="811"/>
        <end position="825"/>
    </location>
</feature>
<comment type="function">
    <text evidence="9">This promotes the activity of RNA polymerase II.</text>
</comment>
<dbReference type="AlphaFoldDB" id="A0A8J5JYZ2"/>
<dbReference type="Pfam" id="PF03031">
    <property type="entry name" value="NIF"/>
    <property type="match status" value="1"/>
</dbReference>
<evidence type="ECO:0000256" key="4">
    <source>
        <dbReference type="ARBA" id="ARBA00022912"/>
    </source>
</evidence>
<feature type="compositionally biased region" description="Basic and acidic residues" evidence="10">
    <location>
        <begin position="420"/>
        <end position="485"/>
    </location>
</feature>
<feature type="region of interest" description="Disordered" evidence="10">
    <location>
        <begin position="805"/>
        <end position="913"/>
    </location>
</feature>
<dbReference type="InterPro" id="IPR004274">
    <property type="entry name" value="FCP1_dom"/>
</dbReference>
<dbReference type="CDD" id="cd17729">
    <property type="entry name" value="BRCT_CTDP1"/>
    <property type="match status" value="1"/>
</dbReference>
<sequence>MLLTRETFREIDVGRSCGQDYKVLKIYPKKGTNIFPKRRLCEVQSTSGECIIIKAKYAGIVTQVLINVDDTIEDGCDILELEACTHNALMGNICCDCGVVFDEKDLPKTEAVSMLHSVPDLKIARNEAQKLGKEDIRNLLKQRRLVLLVDLDQTLIHTTNDNIPANLKDVYHFQINYGGPWYHARLRPHTKVFLEKVSKYYELHISTFGVREYAHHIAHFLDPDRLLFGQRILSRNECLDMMSKKANLDSLFPCGDNLVCIIDDRTDVWNLSPNVVQVIPYHFFRHTGDINAPQGLQKKENDDREGIDFKDLKKCNIKTVGVPTENTLVTDEDDKKSYSSDSDSDKDGKELIPGKMGDVFHGNGSETAVPETQAEDSEKDTKAVVLDTKAESGEKDTKEVILETKAEESETDTKAVVLDTKAESGEKDTKEVVLDTKAESGETDTKDAEPEIKLDSDVDSSKQSDDSVMHCDTELTEGNDKKPSENSDSCTSEPNQTECALKPDSVADRELTADGVEGAENTNTECNEVRVEDGNAFPGDVEMAYCKTKEEDELEVKLCDRNENDVTSSKKTINADNVFDVEDTDDYLLYLEDILKKIHKRFFKEYDKTQNQNAEEQALPDLKTIVPTVRREVLKGVNIVFSGVVPQQMRLQESKAYMIAVSYGAMVSERLIVKAKGAPESDDRKNYTTHVVAANLHTEKVNYARKHKSIKVVTPNWLWKCAERWELVEERLFPLSKETEKEIQRLPPHHCFTPDLSLLRYNSEQTEAGPSGRTRTASGSLMEEYITLTDMRIIGHDDKNNMSEEVQNTLSDDDESDDDEGDASDGDTSTTNGENDEEEDEEEGPRRKRSKSTIEHDDLARNDEEEEMENEDELPSVIFRQGGGLPSDDSDDGESEDEGNLSQMGADLESLLD</sequence>
<evidence type="ECO:0000259" key="11">
    <source>
        <dbReference type="PROSITE" id="PS50172"/>
    </source>
</evidence>
<feature type="compositionally biased region" description="Acidic residues" evidence="10">
    <location>
        <begin position="888"/>
        <end position="899"/>
    </location>
</feature>
<feature type="non-terminal residue" evidence="13">
    <location>
        <position position="913"/>
    </location>
</feature>
<dbReference type="EMBL" id="JAHLQT010021820">
    <property type="protein sequence ID" value="KAG7167207.1"/>
    <property type="molecule type" value="Genomic_DNA"/>
</dbReference>
<evidence type="ECO:0000256" key="9">
    <source>
        <dbReference type="RuleBase" id="RU366066"/>
    </source>
</evidence>
<evidence type="ECO:0000256" key="5">
    <source>
        <dbReference type="ARBA" id="ARBA00023242"/>
    </source>
</evidence>
<evidence type="ECO:0000256" key="1">
    <source>
        <dbReference type="ARBA" id="ARBA00004123"/>
    </source>
</evidence>
<evidence type="ECO:0000256" key="6">
    <source>
        <dbReference type="ARBA" id="ARBA00040602"/>
    </source>
</evidence>
<gene>
    <name evidence="13" type="primary">CTDP1-L</name>
    <name evidence="13" type="ORF">Hamer_G017113</name>
</gene>
<dbReference type="Pfam" id="PF12738">
    <property type="entry name" value="PTCB-BRCT"/>
    <property type="match status" value="1"/>
</dbReference>
<dbReference type="Proteomes" id="UP000747542">
    <property type="component" value="Unassembled WGS sequence"/>
</dbReference>
<feature type="compositionally biased region" description="Acidic residues" evidence="10">
    <location>
        <begin position="863"/>
        <end position="874"/>
    </location>
</feature>
<dbReference type="SMART" id="SM00577">
    <property type="entry name" value="CPDc"/>
    <property type="match status" value="1"/>
</dbReference>
<accession>A0A8J5JYZ2</accession>
<keyword evidence="5 9" id="KW-0539">Nucleus</keyword>
<feature type="domain" description="FCP1 homology" evidence="12">
    <location>
        <begin position="140"/>
        <end position="302"/>
    </location>
</feature>
<keyword evidence="3 9" id="KW-0378">Hydrolase</keyword>
<dbReference type="PANTHER" id="PTHR23081">
    <property type="entry name" value="RNA POLYMERASE II CTD PHOSPHATASE"/>
    <property type="match status" value="1"/>
</dbReference>
<feature type="compositionally biased region" description="Acidic residues" evidence="10">
    <location>
        <begin position="834"/>
        <end position="843"/>
    </location>
</feature>
<evidence type="ECO:0000256" key="10">
    <source>
        <dbReference type="SAM" id="MobiDB-lite"/>
    </source>
</evidence>
<dbReference type="NCBIfam" id="TIGR02250">
    <property type="entry name" value="FCP1_euk"/>
    <property type="match status" value="1"/>
</dbReference>
<comment type="catalytic activity">
    <reaction evidence="8 9">
        <text>O-phospho-L-threonyl-[protein] + H2O = L-threonyl-[protein] + phosphate</text>
        <dbReference type="Rhea" id="RHEA:47004"/>
        <dbReference type="Rhea" id="RHEA-COMP:11060"/>
        <dbReference type="Rhea" id="RHEA-COMP:11605"/>
        <dbReference type="ChEBI" id="CHEBI:15377"/>
        <dbReference type="ChEBI" id="CHEBI:30013"/>
        <dbReference type="ChEBI" id="CHEBI:43474"/>
        <dbReference type="ChEBI" id="CHEBI:61977"/>
        <dbReference type="EC" id="3.1.3.16"/>
    </reaction>
</comment>
<dbReference type="InterPro" id="IPR011947">
    <property type="entry name" value="FCP1_euk"/>
</dbReference>
<feature type="compositionally biased region" description="Basic and acidic residues" evidence="10">
    <location>
        <begin position="388"/>
        <end position="413"/>
    </location>
</feature>
<feature type="domain" description="BRCT" evidence="11">
    <location>
        <begin position="629"/>
        <end position="735"/>
    </location>
</feature>
<protein>
    <recommendedName>
        <fullName evidence="6 9">RNA polymerase II subunit A C-terminal domain phosphatase</fullName>
        <ecNumber evidence="2 9">3.1.3.16</ecNumber>
    </recommendedName>
</protein>
<proteinExistence type="predicted"/>
<dbReference type="OrthoDB" id="10249888at2759"/>
<dbReference type="SMART" id="SM00292">
    <property type="entry name" value="BRCT"/>
    <property type="match status" value="1"/>
</dbReference>
<evidence type="ECO:0000256" key="3">
    <source>
        <dbReference type="ARBA" id="ARBA00022801"/>
    </source>
</evidence>
<organism evidence="13 14">
    <name type="scientific">Homarus americanus</name>
    <name type="common">American lobster</name>
    <dbReference type="NCBI Taxonomy" id="6706"/>
    <lineage>
        <taxon>Eukaryota</taxon>
        <taxon>Metazoa</taxon>
        <taxon>Ecdysozoa</taxon>
        <taxon>Arthropoda</taxon>
        <taxon>Crustacea</taxon>
        <taxon>Multicrustacea</taxon>
        <taxon>Malacostraca</taxon>
        <taxon>Eumalacostraca</taxon>
        <taxon>Eucarida</taxon>
        <taxon>Decapoda</taxon>
        <taxon>Pleocyemata</taxon>
        <taxon>Astacidea</taxon>
        <taxon>Nephropoidea</taxon>
        <taxon>Nephropidae</taxon>
        <taxon>Homarus</taxon>
    </lineage>
</organism>
<feature type="compositionally biased region" description="Basic and acidic residues" evidence="10">
    <location>
        <begin position="852"/>
        <end position="862"/>
    </location>
</feature>
<dbReference type="EC" id="3.1.3.16" evidence="2 9"/>
<dbReference type="CDD" id="cd07521">
    <property type="entry name" value="HAD_FCP1-like"/>
    <property type="match status" value="1"/>
</dbReference>
<reference evidence="13" key="1">
    <citation type="journal article" date="2021" name="Sci. Adv.">
        <title>The American lobster genome reveals insights on longevity, neural, and immune adaptations.</title>
        <authorList>
            <person name="Polinski J.M."/>
            <person name="Zimin A.V."/>
            <person name="Clark K.F."/>
            <person name="Kohn A.B."/>
            <person name="Sadowski N."/>
            <person name="Timp W."/>
            <person name="Ptitsyn A."/>
            <person name="Khanna P."/>
            <person name="Romanova D.Y."/>
            <person name="Williams P."/>
            <person name="Greenwood S.J."/>
            <person name="Moroz L.L."/>
            <person name="Walt D.R."/>
            <person name="Bodnar A.G."/>
        </authorList>
    </citation>
    <scope>NUCLEOTIDE SEQUENCE</scope>
    <source>
        <strain evidence="13">GMGI-L3</strain>
    </source>
</reference>
<feature type="compositionally biased region" description="Basic and acidic residues" evidence="10">
    <location>
        <begin position="333"/>
        <end position="352"/>
    </location>
</feature>
<feature type="region of interest" description="Disordered" evidence="10">
    <location>
        <begin position="331"/>
        <end position="506"/>
    </location>
</feature>
<feature type="compositionally biased region" description="Polar residues" evidence="10">
    <location>
        <begin position="486"/>
        <end position="498"/>
    </location>
</feature>
<comment type="catalytic activity">
    <reaction evidence="7 9">
        <text>O-phospho-L-seryl-[protein] + H2O = L-seryl-[protein] + phosphate</text>
        <dbReference type="Rhea" id="RHEA:20629"/>
        <dbReference type="Rhea" id="RHEA-COMP:9863"/>
        <dbReference type="Rhea" id="RHEA-COMP:11604"/>
        <dbReference type="ChEBI" id="CHEBI:15377"/>
        <dbReference type="ChEBI" id="CHEBI:29999"/>
        <dbReference type="ChEBI" id="CHEBI:43474"/>
        <dbReference type="ChEBI" id="CHEBI:83421"/>
        <dbReference type="EC" id="3.1.3.16"/>
    </reaction>
</comment>
<dbReference type="GO" id="GO:0008420">
    <property type="term" value="F:RNA polymerase II CTD heptapeptide repeat phosphatase activity"/>
    <property type="evidence" value="ECO:0007669"/>
    <property type="project" value="UniProtKB-UniRule"/>
</dbReference>
<dbReference type="InterPro" id="IPR039189">
    <property type="entry name" value="Fcp1"/>
</dbReference>
<evidence type="ECO:0000313" key="13">
    <source>
        <dbReference type="EMBL" id="KAG7167207.1"/>
    </source>
</evidence>
<evidence type="ECO:0000256" key="2">
    <source>
        <dbReference type="ARBA" id="ARBA00013081"/>
    </source>
</evidence>